<accession>A0ABP8RRN8</accession>
<feature type="transmembrane region" description="Helical" evidence="8">
    <location>
        <begin position="59"/>
        <end position="78"/>
    </location>
</feature>
<dbReference type="Proteomes" id="UP001501598">
    <property type="component" value="Unassembled WGS sequence"/>
</dbReference>
<dbReference type="NCBIfam" id="TIGR00711">
    <property type="entry name" value="efflux_EmrB"/>
    <property type="match status" value="1"/>
</dbReference>
<evidence type="ECO:0000256" key="1">
    <source>
        <dbReference type="ARBA" id="ARBA00004651"/>
    </source>
</evidence>
<evidence type="ECO:0000256" key="3">
    <source>
        <dbReference type="ARBA" id="ARBA00022475"/>
    </source>
</evidence>
<feature type="transmembrane region" description="Helical" evidence="8">
    <location>
        <begin position="515"/>
        <end position="536"/>
    </location>
</feature>
<feature type="transmembrane region" description="Helical" evidence="8">
    <location>
        <begin position="22"/>
        <end position="47"/>
    </location>
</feature>
<comment type="subcellular location">
    <subcellularLocation>
        <location evidence="1">Cell membrane</location>
        <topology evidence="1">Multi-pass membrane protein</topology>
    </subcellularLocation>
</comment>
<keyword evidence="11" id="KW-1185">Reference proteome</keyword>
<feature type="compositionally biased region" description="Low complexity" evidence="7">
    <location>
        <begin position="560"/>
        <end position="580"/>
    </location>
</feature>
<feature type="compositionally biased region" description="Gly residues" evidence="7">
    <location>
        <begin position="611"/>
        <end position="630"/>
    </location>
</feature>
<feature type="transmembrane region" description="Helical" evidence="8">
    <location>
        <begin position="381"/>
        <end position="401"/>
    </location>
</feature>
<proteinExistence type="predicted"/>
<evidence type="ECO:0000256" key="4">
    <source>
        <dbReference type="ARBA" id="ARBA00022692"/>
    </source>
</evidence>
<feature type="transmembrane region" description="Helical" evidence="8">
    <location>
        <begin position="246"/>
        <end position="263"/>
    </location>
</feature>
<organism evidence="10 11">
    <name type="scientific">Pseudonocardia xishanensis</name>
    <dbReference type="NCBI Taxonomy" id="630995"/>
    <lineage>
        <taxon>Bacteria</taxon>
        <taxon>Bacillati</taxon>
        <taxon>Actinomycetota</taxon>
        <taxon>Actinomycetes</taxon>
        <taxon>Pseudonocardiales</taxon>
        <taxon>Pseudonocardiaceae</taxon>
        <taxon>Pseudonocardia</taxon>
    </lineage>
</organism>
<dbReference type="InterPro" id="IPR011701">
    <property type="entry name" value="MFS"/>
</dbReference>
<feature type="transmembrane region" description="Helical" evidence="8">
    <location>
        <begin position="151"/>
        <end position="170"/>
    </location>
</feature>
<dbReference type="SUPFAM" id="SSF49464">
    <property type="entry name" value="Carboxypeptidase regulatory domain-like"/>
    <property type="match status" value="1"/>
</dbReference>
<gene>
    <name evidence="10" type="ORF">GCM10023175_23320</name>
</gene>
<dbReference type="PANTHER" id="PTHR23501:SF197">
    <property type="entry name" value="COMD"/>
    <property type="match status" value="1"/>
</dbReference>
<comment type="caution">
    <text evidence="10">The sequence shown here is derived from an EMBL/GenBank/DDBJ whole genome shotgun (WGS) entry which is preliminary data.</text>
</comment>
<keyword evidence="3" id="KW-1003">Cell membrane</keyword>
<evidence type="ECO:0000313" key="11">
    <source>
        <dbReference type="Proteomes" id="UP001501598"/>
    </source>
</evidence>
<dbReference type="PANTHER" id="PTHR23501">
    <property type="entry name" value="MAJOR FACILITATOR SUPERFAMILY"/>
    <property type="match status" value="1"/>
</dbReference>
<evidence type="ECO:0000256" key="5">
    <source>
        <dbReference type="ARBA" id="ARBA00022989"/>
    </source>
</evidence>
<feature type="domain" description="Major facilitator superfamily (MFS) profile" evidence="9">
    <location>
        <begin position="25"/>
        <end position="540"/>
    </location>
</feature>
<dbReference type="SUPFAM" id="SSF103473">
    <property type="entry name" value="MFS general substrate transporter"/>
    <property type="match status" value="1"/>
</dbReference>
<keyword evidence="4 8" id="KW-0812">Transmembrane</keyword>
<feature type="region of interest" description="Disordered" evidence="7">
    <location>
        <begin position="560"/>
        <end position="651"/>
    </location>
</feature>
<feature type="transmembrane region" description="Helical" evidence="8">
    <location>
        <begin position="90"/>
        <end position="113"/>
    </location>
</feature>
<feature type="transmembrane region" description="Helical" evidence="8">
    <location>
        <begin position="182"/>
        <end position="203"/>
    </location>
</feature>
<evidence type="ECO:0000256" key="8">
    <source>
        <dbReference type="SAM" id="Phobius"/>
    </source>
</evidence>
<reference evidence="11" key="1">
    <citation type="journal article" date="2019" name="Int. J. Syst. Evol. Microbiol.">
        <title>The Global Catalogue of Microorganisms (GCM) 10K type strain sequencing project: providing services to taxonomists for standard genome sequencing and annotation.</title>
        <authorList>
            <consortium name="The Broad Institute Genomics Platform"/>
            <consortium name="The Broad Institute Genome Sequencing Center for Infectious Disease"/>
            <person name="Wu L."/>
            <person name="Ma J."/>
        </authorList>
    </citation>
    <scope>NUCLEOTIDE SEQUENCE [LARGE SCALE GENOMIC DNA]</scope>
    <source>
        <strain evidence="11">JCM 17906</strain>
    </source>
</reference>
<dbReference type="InterPro" id="IPR008969">
    <property type="entry name" value="CarboxyPept-like_regulatory"/>
</dbReference>
<keyword evidence="6 8" id="KW-0472">Membrane</keyword>
<evidence type="ECO:0000256" key="7">
    <source>
        <dbReference type="SAM" id="MobiDB-lite"/>
    </source>
</evidence>
<dbReference type="RefSeq" id="WP_345415889.1">
    <property type="nucleotide sequence ID" value="NZ_BAABGT010000029.1"/>
</dbReference>
<evidence type="ECO:0000256" key="6">
    <source>
        <dbReference type="ARBA" id="ARBA00023136"/>
    </source>
</evidence>
<dbReference type="Pfam" id="PF07690">
    <property type="entry name" value="MFS_1"/>
    <property type="match status" value="1"/>
</dbReference>
<dbReference type="SUPFAM" id="SSF49452">
    <property type="entry name" value="Starch-binding domain-like"/>
    <property type="match status" value="1"/>
</dbReference>
<dbReference type="InterPro" id="IPR020846">
    <property type="entry name" value="MFS_dom"/>
</dbReference>
<feature type="transmembrane region" description="Helical" evidence="8">
    <location>
        <begin position="215"/>
        <end position="234"/>
    </location>
</feature>
<dbReference type="InterPro" id="IPR013784">
    <property type="entry name" value="Carb-bd-like_fold"/>
</dbReference>
<feature type="transmembrane region" description="Helical" evidence="8">
    <location>
        <begin position="283"/>
        <end position="309"/>
    </location>
</feature>
<dbReference type="CDD" id="cd17502">
    <property type="entry name" value="MFS_Azr1_MDR_like"/>
    <property type="match status" value="1"/>
</dbReference>
<dbReference type="InterPro" id="IPR004638">
    <property type="entry name" value="EmrB-like"/>
</dbReference>
<evidence type="ECO:0000313" key="10">
    <source>
        <dbReference type="EMBL" id="GAA4544698.1"/>
    </source>
</evidence>
<dbReference type="Pfam" id="PF13620">
    <property type="entry name" value="CarboxypepD_reg"/>
    <property type="match status" value="3"/>
</dbReference>
<feature type="transmembrane region" description="Helical" evidence="8">
    <location>
        <begin position="350"/>
        <end position="369"/>
    </location>
</feature>
<keyword evidence="5 8" id="KW-1133">Transmembrane helix</keyword>
<keyword evidence="2" id="KW-0813">Transport</keyword>
<dbReference type="SUPFAM" id="SSF49478">
    <property type="entry name" value="Cna protein B-type domain"/>
    <property type="match status" value="1"/>
</dbReference>
<name>A0ABP8RRN8_9PSEU</name>
<evidence type="ECO:0000256" key="2">
    <source>
        <dbReference type="ARBA" id="ARBA00022448"/>
    </source>
</evidence>
<dbReference type="InterPro" id="IPR036259">
    <property type="entry name" value="MFS_trans_sf"/>
</dbReference>
<dbReference type="Gene3D" id="1.20.1250.20">
    <property type="entry name" value="MFS general substrate transporter like domains"/>
    <property type="match status" value="1"/>
</dbReference>
<evidence type="ECO:0000259" key="9">
    <source>
        <dbReference type="PROSITE" id="PS50850"/>
    </source>
</evidence>
<sequence length="901" mass="92360">MTSTTAVQAPVDRGGELSHRQIVTILVGLALGMFLAALDQTVVATAIRTIADDLGGLSQQAWATTAFLITGTITTPLYGKLSDIYGRKPLFLTAISIFIVGSVLCTFATSMYMLAGFRAVQGLGAGGLFSLALTILGDIVPPRERARYQGYILAVFGTSSVLGPVIGGVLSGVDSLAGIDGWRWIFLVNVPIGLVALAVVAKVLNVPHVKRPHKIDWPGALTLAIFLVPLLIVAEQGREWGWGSDRALGCYIVGAIGLVLFLLCERGIGDDALIPLRLFRNGVFSLTSVAGIILGMGMFGGIALLPQFLQIVHGASPTESGFLMLPLVGGIMVASIVSGQVTSRTGRYKIFPVIGTALLTGALLLMHFLVTWDIPLWELDLLMAMFGLGLGCCMQTLVLAVQNAVPARDMGVATASSTFFRQMGGTLGTAIFLSILFSTVGDKITAAFQGDAGQVFRAAAANPSVIADPANTQILQGAQSGDLSTASGVLNDSAFLQQIDPGLARPFLVGFTDSMTLTFLIASFVTFGAFVLVLFVKELPLRTMSGAQARLAEEAAAMPAAESAEAAQTTQSTVAAQESPAPSPLPRPEPVDPFATPAPVSHNGSVNGNGSADGSGTANGRGRHALGGGLPAAVAQPSLDGGSGPEVNGIVHRADGSGLAEAVVTLTDPAGRQEGRTVTGPDGGFRIPLAHGGTYLIVATSGAYQPYAAMVAVADRPVRHDVPLAGTCSLRGTVYGGDGGPVADAALTLIDARGDVAATGRPDETGRYRLEGVPEGRYTLTATGPSFAPVAAAVELRSGSTTDHDVQLPQRARLTGTVVAASDGHGIGEALATLIDGEGAVVATAVTGPDGSFVFEDLPGGTYTLTASGYAPVATVVQVGAGGVTTADVAFPAPSAVEELR</sequence>
<dbReference type="PROSITE" id="PS50850">
    <property type="entry name" value="MFS"/>
    <property type="match status" value="1"/>
</dbReference>
<feature type="transmembrane region" description="Helical" evidence="8">
    <location>
        <begin position="119"/>
        <end position="139"/>
    </location>
</feature>
<feature type="transmembrane region" description="Helical" evidence="8">
    <location>
        <begin position="321"/>
        <end position="338"/>
    </location>
</feature>
<dbReference type="EMBL" id="BAABGT010000029">
    <property type="protein sequence ID" value="GAA4544698.1"/>
    <property type="molecule type" value="Genomic_DNA"/>
</dbReference>
<dbReference type="Gene3D" id="2.60.40.1120">
    <property type="entry name" value="Carboxypeptidase-like, regulatory domain"/>
    <property type="match status" value="3"/>
</dbReference>
<protein>
    <submittedName>
        <fullName evidence="10">MFS transporter</fullName>
    </submittedName>
</protein>